<comment type="function">
    <text evidence="5">Bidirectionally degrades single-stranded DNA into large acid-insoluble oligonucleotides, which are then degraded further into small acid-soluble oligonucleotides.</text>
</comment>
<dbReference type="Pfam" id="PF13742">
    <property type="entry name" value="tRNA_anti_2"/>
    <property type="match status" value="1"/>
</dbReference>
<dbReference type="PANTHER" id="PTHR30008:SF0">
    <property type="entry name" value="EXODEOXYRIBONUCLEASE 7 LARGE SUBUNIT"/>
    <property type="match status" value="1"/>
</dbReference>
<dbReference type="RefSeq" id="WP_153974323.1">
    <property type="nucleotide sequence ID" value="NZ_CP039268.1"/>
</dbReference>
<keyword evidence="2 5" id="KW-0540">Nuclease</keyword>
<keyword evidence="4 5" id="KW-0269">Exonuclease</keyword>
<gene>
    <name evidence="5" type="primary">xseA</name>
    <name evidence="10" type="ORF">E6P07_03430</name>
</gene>
<accession>A0A6I6DX56</accession>
<dbReference type="GO" id="GO:0005737">
    <property type="term" value="C:cytoplasm"/>
    <property type="evidence" value="ECO:0007669"/>
    <property type="project" value="UniProtKB-SubCell"/>
</dbReference>
<feature type="coiled-coil region" evidence="7">
    <location>
        <begin position="355"/>
        <end position="382"/>
    </location>
</feature>
<keyword evidence="1 5" id="KW-0963">Cytoplasm</keyword>
<feature type="domain" description="OB-fold nucleic acid binding" evidence="9">
    <location>
        <begin position="9"/>
        <end position="100"/>
    </location>
</feature>
<evidence type="ECO:0000259" key="8">
    <source>
        <dbReference type="Pfam" id="PF02601"/>
    </source>
</evidence>
<sequence length="442" mass="49524">MGFSRDIHSVSRLVSEARAVLETGFPLLWVRGEISNFSQPSSGHLYFSLKDAGAQVRCVLWRSKRQRLTFALANGQQVVARAQVSLYEPRGEFQLLIEHLELDGAGALRLAFEQLKQRLAAEGLFDPALKRPLPAFPRQVGLITSPTGAAVRDLITLLERRLPALPVLIYPALVQGESAPESLIAALELANARADCDVLILARGGGSLEDLNAFNDERLARAIRASRIPVVSGVGHEIDFTIADLVADQRAPTPSAAAELVAPSGAHLSERVAMLFNRLVAAQQRRLDTARQRLDASRRHLNLLHPMARLQQQIQRLDRAEWRLRTLIANRLGEARRRLQPVVERLERQIPVHRIERARWRLEALERRLRRAQSELLTHRRERLLRAVAGLEARSPLGTLSRGYAILTRWPKDEIVRDPAQVAPGDWLRIRVAGGWIEAVAR</sequence>
<feature type="coiled-coil region" evidence="7">
    <location>
        <begin position="280"/>
        <end position="330"/>
    </location>
</feature>
<dbReference type="AlphaFoldDB" id="A0A6I6DX56"/>
<dbReference type="InterPro" id="IPR020579">
    <property type="entry name" value="Exonuc_VII_lsu_C"/>
</dbReference>
<proteinExistence type="inferred from homology"/>
<organism evidence="10 11">
    <name type="scientific">Thermochromatium tepidum ATCC 43061</name>
    <dbReference type="NCBI Taxonomy" id="316276"/>
    <lineage>
        <taxon>Bacteria</taxon>
        <taxon>Pseudomonadati</taxon>
        <taxon>Pseudomonadota</taxon>
        <taxon>Gammaproteobacteria</taxon>
        <taxon>Chromatiales</taxon>
        <taxon>Chromatiaceae</taxon>
        <taxon>Thermochromatium</taxon>
    </lineage>
</organism>
<evidence type="ECO:0000259" key="9">
    <source>
        <dbReference type="Pfam" id="PF13742"/>
    </source>
</evidence>
<evidence type="ECO:0000256" key="3">
    <source>
        <dbReference type="ARBA" id="ARBA00022801"/>
    </source>
</evidence>
<dbReference type="NCBIfam" id="TIGR00237">
    <property type="entry name" value="xseA"/>
    <property type="match status" value="1"/>
</dbReference>
<reference evidence="10 11" key="1">
    <citation type="submission" date="2019-12" db="EMBL/GenBank/DDBJ databases">
        <title>The complete genome of the thermophilic, anoxygenic phototrophic gammaproteobacterium Thermochromatium tepidum.</title>
        <authorList>
            <person name="Sattley W.M."/>
            <person name="Swingley W.D."/>
            <person name="Burchell B.M."/>
            <person name="Gurbani S.A."/>
            <person name="Kujawa C.M."/>
            <person name="Nuccio D.A."/>
            <person name="Schladweiler J."/>
            <person name="Shaffer K.N."/>
            <person name="Stokes L.M."/>
            <person name="Touchman J.W."/>
            <person name="Blankenship R.E."/>
            <person name="Madigan M.T."/>
        </authorList>
    </citation>
    <scope>NUCLEOTIDE SEQUENCE [LARGE SCALE GENOMIC DNA]</scope>
    <source>
        <strain evidence="10 11">ATCC 43061</strain>
    </source>
</reference>
<evidence type="ECO:0000256" key="2">
    <source>
        <dbReference type="ARBA" id="ARBA00022722"/>
    </source>
</evidence>
<dbReference type="OrthoDB" id="9802795at2"/>
<keyword evidence="3 5" id="KW-0378">Hydrolase</keyword>
<dbReference type="EC" id="3.1.11.6" evidence="5"/>
<comment type="catalytic activity">
    <reaction evidence="5 6">
        <text>Exonucleolytic cleavage in either 5'- to 3'- or 3'- to 5'-direction to yield nucleoside 5'-phosphates.</text>
        <dbReference type="EC" id="3.1.11.6"/>
    </reaction>
</comment>
<evidence type="ECO:0000256" key="5">
    <source>
        <dbReference type="HAMAP-Rule" id="MF_00378"/>
    </source>
</evidence>
<dbReference type="KEGG" id="ttp:E6P07_03430"/>
<keyword evidence="11" id="KW-1185">Reference proteome</keyword>
<evidence type="ECO:0000256" key="6">
    <source>
        <dbReference type="RuleBase" id="RU004355"/>
    </source>
</evidence>
<comment type="subunit">
    <text evidence="5">Heterooligomer composed of large and small subunits.</text>
</comment>
<dbReference type="CDD" id="cd04489">
    <property type="entry name" value="ExoVII_LU_OBF"/>
    <property type="match status" value="1"/>
</dbReference>
<dbReference type="Pfam" id="PF02601">
    <property type="entry name" value="Exonuc_VII_L"/>
    <property type="match status" value="1"/>
</dbReference>
<dbReference type="InterPro" id="IPR003753">
    <property type="entry name" value="Exonuc_VII_L"/>
</dbReference>
<dbReference type="InterPro" id="IPR025824">
    <property type="entry name" value="OB-fold_nuc-bd_dom"/>
</dbReference>
<dbReference type="Proteomes" id="UP000426424">
    <property type="component" value="Chromosome"/>
</dbReference>
<evidence type="ECO:0000256" key="7">
    <source>
        <dbReference type="SAM" id="Coils"/>
    </source>
</evidence>
<evidence type="ECO:0000256" key="4">
    <source>
        <dbReference type="ARBA" id="ARBA00022839"/>
    </source>
</evidence>
<keyword evidence="7" id="KW-0175">Coiled coil</keyword>
<dbReference type="GO" id="GO:0006308">
    <property type="term" value="P:DNA catabolic process"/>
    <property type="evidence" value="ECO:0007669"/>
    <property type="project" value="UniProtKB-UniRule"/>
</dbReference>
<dbReference type="PANTHER" id="PTHR30008">
    <property type="entry name" value="EXODEOXYRIBONUCLEASE 7 LARGE SUBUNIT"/>
    <property type="match status" value="1"/>
</dbReference>
<evidence type="ECO:0000313" key="11">
    <source>
        <dbReference type="Proteomes" id="UP000426424"/>
    </source>
</evidence>
<feature type="domain" description="Exonuclease VII large subunit C-terminal" evidence="8">
    <location>
        <begin position="124"/>
        <end position="439"/>
    </location>
</feature>
<comment type="similarity">
    <text evidence="5 6">Belongs to the XseA family.</text>
</comment>
<dbReference type="HAMAP" id="MF_00378">
    <property type="entry name" value="Exonuc_7_L"/>
    <property type="match status" value="1"/>
</dbReference>
<evidence type="ECO:0000313" key="10">
    <source>
        <dbReference type="EMBL" id="QGU32124.1"/>
    </source>
</evidence>
<name>A0A6I6DX56_THETI</name>
<dbReference type="GO" id="GO:0003676">
    <property type="term" value="F:nucleic acid binding"/>
    <property type="evidence" value="ECO:0007669"/>
    <property type="project" value="InterPro"/>
</dbReference>
<dbReference type="GO" id="GO:0009318">
    <property type="term" value="C:exodeoxyribonuclease VII complex"/>
    <property type="evidence" value="ECO:0007669"/>
    <property type="project" value="UniProtKB-UniRule"/>
</dbReference>
<dbReference type="GO" id="GO:0008855">
    <property type="term" value="F:exodeoxyribonuclease VII activity"/>
    <property type="evidence" value="ECO:0007669"/>
    <property type="project" value="UniProtKB-UniRule"/>
</dbReference>
<evidence type="ECO:0000256" key="1">
    <source>
        <dbReference type="ARBA" id="ARBA00022490"/>
    </source>
</evidence>
<protein>
    <recommendedName>
        <fullName evidence="5">Exodeoxyribonuclease 7 large subunit</fullName>
        <ecNumber evidence="5">3.1.11.6</ecNumber>
    </recommendedName>
    <alternativeName>
        <fullName evidence="5">Exodeoxyribonuclease VII large subunit</fullName>
        <shortName evidence="5">Exonuclease VII large subunit</shortName>
    </alternativeName>
</protein>
<comment type="subcellular location">
    <subcellularLocation>
        <location evidence="5 6">Cytoplasm</location>
    </subcellularLocation>
</comment>
<dbReference type="EMBL" id="CP039268">
    <property type="protein sequence ID" value="QGU32124.1"/>
    <property type="molecule type" value="Genomic_DNA"/>
</dbReference>